<dbReference type="Proteomes" id="UP000294919">
    <property type="component" value="Unassembled WGS sequence"/>
</dbReference>
<organism evidence="1 2">
    <name type="scientific">Marinisporobacter balticus</name>
    <dbReference type="NCBI Taxonomy" id="2018667"/>
    <lineage>
        <taxon>Bacteria</taxon>
        <taxon>Bacillati</taxon>
        <taxon>Bacillota</taxon>
        <taxon>Clostridia</taxon>
        <taxon>Peptostreptococcales</taxon>
        <taxon>Thermotaleaceae</taxon>
        <taxon>Marinisporobacter</taxon>
    </lineage>
</organism>
<reference evidence="1 2" key="1">
    <citation type="submission" date="2019-03" db="EMBL/GenBank/DDBJ databases">
        <title>Genomic Encyclopedia of Type Strains, Phase IV (KMG-IV): sequencing the most valuable type-strain genomes for metagenomic binning, comparative biology and taxonomic classification.</title>
        <authorList>
            <person name="Goeker M."/>
        </authorList>
    </citation>
    <scope>NUCLEOTIDE SEQUENCE [LARGE SCALE GENOMIC DNA]</scope>
    <source>
        <strain evidence="1 2">DSM 102940</strain>
    </source>
</reference>
<sequence length="137" mass="16134">MKNKLEPNWHPISMLPIIVDLIDNQFKDMKGQYENLLQVRSKPYVLDDATILRTIKAYTEQLDFLWVFEKQIAKWQEESSLTCIQESELDRVENDLKQFRKTLVNLLDLTDELKEGTIEKVMAKSDIDLGLEFLKSK</sequence>
<dbReference type="RefSeq" id="WP_132247457.1">
    <property type="nucleotide sequence ID" value="NZ_SLWV01000031.1"/>
</dbReference>
<gene>
    <name evidence="1" type="ORF">EV214_1315</name>
</gene>
<protein>
    <submittedName>
        <fullName evidence="1">Uncharacterized protein</fullName>
    </submittedName>
</protein>
<name>A0A4R2K7X8_9FIRM</name>
<keyword evidence="2" id="KW-1185">Reference proteome</keyword>
<proteinExistence type="predicted"/>
<accession>A0A4R2K7X8</accession>
<dbReference type="EMBL" id="SLWV01000031">
    <property type="protein sequence ID" value="TCO69481.1"/>
    <property type="molecule type" value="Genomic_DNA"/>
</dbReference>
<evidence type="ECO:0000313" key="2">
    <source>
        <dbReference type="Proteomes" id="UP000294919"/>
    </source>
</evidence>
<dbReference type="OrthoDB" id="516056at2"/>
<evidence type="ECO:0000313" key="1">
    <source>
        <dbReference type="EMBL" id="TCO69481.1"/>
    </source>
</evidence>
<comment type="caution">
    <text evidence="1">The sequence shown here is derived from an EMBL/GenBank/DDBJ whole genome shotgun (WGS) entry which is preliminary data.</text>
</comment>
<dbReference type="AlphaFoldDB" id="A0A4R2K7X8"/>